<dbReference type="Gene3D" id="3.30.450.40">
    <property type="match status" value="1"/>
</dbReference>
<dbReference type="GO" id="GO:0046983">
    <property type="term" value="F:protein dimerization activity"/>
    <property type="evidence" value="ECO:0007669"/>
    <property type="project" value="InterPro"/>
</dbReference>
<comment type="catalytic activity">
    <reaction evidence="1">
        <text>ATP + protein L-histidine = ADP + protein N-phospho-L-histidine.</text>
        <dbReference type="EC" id="2.7.13.3"/>
    </reaction>
</comment>
<dbReference type="InterPro" id="IPR036890">
    <property type="entry name" value="HATPase_C_sf"/>
</dbReference>
<evidence type="ECO:0000256" key="5">
    <source>
        <dbReference type="ARBA" id="ARBA00017322"/>
    </source>
</evidence>
<dbReference type="PROSITE" id="PS50109">
    <property type="entry name" value="HIS_KIN"/>
    <property type="match status" value="1"/>
</dbReference>
<dbReference type="Gene3D" id="3.30.565.10">
    <property type="entry name" value="Histidine kinase-like ATPase, C-terminal domain"/>
    <property type="match status" value="1"/>
</dbReference>
<dbReference type="GO" id="GO:0000155">
    <property type="term" value="F:phosphorelay sensor kinase activity"/>
    <property type="evidence" value="ECO:0007669"/>
    <property type="project" value="InterPro"/>
</dbReference>
<evidence type="ECO:0000256" key="12">
    <source>
        <dbReference type="ARBA" id="ARBA00023012"/>
    </source>
</evidence>
<evidence type="ECO:0000256" key="1">
    <source>
        <dbReference type="ARBA" id="ARBA00000085"/>
    </source>
</evidence>
<gene>
    <name evidence="19" type="ORF">EDC14_101858</name>
</gene>
<evidence type="ECO:0000256" key="4">
    <source>
        <dbReference type="ARBA" id="ARBA00012438"/>
    </source>
</evidence>
<evidence type="ECO:0000256" key="9">
    <source>
        <dbReference type="ARBA" id="ARBA00022723"/>
    </source>
</evidence>
<feature type="coiled-coil region" evidence="16">
    <location>
        <begin position="290"/>
        <end position="325"/>
    </location>
</feature>
<evidence type="ECO:0000256" key="15">
    <source>
        <dbReference type="ARBA" id="ARBA00030800"/>
    </source>
</evidence>
<feature type="domain" description="PAS" evidence="18">
    <location>
        <begin position="4"/>
        <end position="70"/>
    </location>
</feature>
<organism evidence="19 20">
    <name type="scientific">Hydrogenispora ethanolica</name>
    <dbReference type="NCBI Taxonomy" id="1082276"/>
    <lineage>
        <taxon>Bacteria</taxon>
        <taxon>Bacillati</taxon>
        <taxon>Bacillota</taxon>
        <taxon>Hydrogenispora</taxon>
    </lineage>
</organism>
<dbReference type="CDD" id="cd00130">
    <property type="entry name" value="PAS"/>
    <property type="match status" value="1"/>
</dbReference>
<keyword evidence="10" id="KW-0418">Kinase</keyword>
<evidence type="ECO:0000256" key="6">
    <source>
        <dbReference type="ARBA" id="ARBA00022485"/>
    </source>
</evidence>
<dbReference type="SUPFAM" id="SSF55874">
    <property type="entry name" value="ATPase domain of HSP90 chaperone/DNA topoisomerase II/histidine kinase"/>
    <property type="match status" value="1"/>
</dbReference>
<evidence type="ECO:0000256" key="7">
    <source>
        <dbReference type="ARBA" id="ARBA00022490"/>
    </source>
</evidence>
<evidence type="ECO:0000256" key="3">
    <source>
        <dbReference type="ARBA" id="ARBA00004496"/>
    </source>
</evidence>
<dbReference type="InterPro" id="IPR003594">
    <property type="entry name" value="HATPase_dom"/>
</dbReference>
<dbReference type="InterPro" id="IPR011712">
    <property type="entry name" value="Sig_transdc_His_kin_sub3_dim/P"/>
</dbReference>
<sequence length="519" mass="59141">MRKEKDFAETLINIAQIIIVVIDRTGKIIRFNSLMEKLSGYSLEEVKDQDWFTLFFRESDREENRRSFLESKSSYSYHQSPIMLKDGSIREIEWYKSKSKSRNGKCQFIIIGLDITERIQTKKAMLRQNARTTALLKNASRLNDQLNLDVLVKLLCEDISEIIQTKVSATFFEKKTDGLHLVFGHGISLKDLDVDPVPPIIYQKLIKQKYLTVSASELRSRKILSNLAETEPDLQAIDVIVFFNSIHLLGTINIYAYEETHLSEEDRNLLRGIADQAGMAVANALLFDQVKVTQKQLRKLNAKIIATQEEERKRLSRELHDETGQSLTALKICLVLLNNDIPVQYSFLKEKLSNAIMMVDTTLENLRTLAHQLRPPALKDNGINLVLEDLCRDFSKQSGLSIDYHGSELRNIPEEVSVCLYRILQESLTNIAKHAGASKVRIRLHQNDQQIQLSVQDNGLGLKKERLLRHPESPGIGLVGMAERLEMLGGRLEVRSKSGKGTQLVAWIPCGNRQPLIIR</sequence>
<evidence type="ECO:0000256" key="14">
    <source>
        <dbReference type="ARBA" id="ARBA00024827"/>
    </source>
</evidence>
<dbReference type="PANTHER" id="PTHR24421:SF59">
    <property type="entry name" value="OXYGEN SENSOR HISTIDINE KINASE NREB"/>
    <property type="match status" value="1"/>
</dbReference>
<evidence type="ECO:0000256" key="10">
    <source>
        <dbReference type="ARBA" id="ARBA00022777"/>
    </source>
</evidence>
<dbReference type="SUPFAM" id="SSF55785">
    <property type="entry name" value="PYP-like sensor domain (PAS domain)"/>
    <property type="match status" value="1"/>
</dbReference>
<keyword evidence="7" id="KW-0963">Cytoplasm</keyword>
<dbReference type="GO" id="GO:0005737">
    <property type="term" value="C:cytoplasm"/>
    <property type="evidence" value="ECO:0007669"/>
    <property type="project" value="UniProtKB-SubCell"/>
</dbReference>
<keyword evidence="16" id="KW-0175">Coiled coil</keyword>
<dbReference type="NCBIfam" id="TIGR00229">
    <property type="entry name" value="sensory_box"/>
    <property type="match status" value="1"/>
</dbReference>
<dbReference type="InterPro" id="IPR035965">
    <property type="entry name" value="PAS-like_dom_sf"/>
</dbReference>
<keyword evidence="12" id="KW-0902">Two-component regulatory system</keyword>
<dbReference type="SUPFAM" id="SSF55781">
    <property type="entry name" value="GAF domain-like"/>
    <property type="match status" value="1"/>
</dbReference>
<reference evidence="19 20" key="1">
    <citation type="submission" date="2019-03" db="EMBL/GenBank/DDBJ databases">
        <title>Genomic Encyclopedia of Type Strains, Phase IV (KMG-IV): sequencing the most valuable type-strain genomes for metagenomic binning, comparative biology and taxonomic classification.</title>
        <authorList>
            <person name="Goeker M."/>
        </authorList>
    </citation>
    <scope>NUCLEOTIDE SEQUENCE [LARGE SCALE GENOMIC DNA]</scope>
    <source>
        <strain evidence="19 20">LX-B</strain>
    </source>
</reference>
<name>A0A4R1RFS9_HYDET</name>
<keyword evidence="11" id="KW-0408">Iron</keyword>
<keyword evidence="20" id="KW-1185">Reference proteome</keyword>
<evidence type="ECO:0000256" key="11">
    <source>
        <dbReference type="ARBA" id="ARBA00023004"/>
    </source>
</evidence>
<evidence type="ECO:0000256" key="8">
    <source>
        <dbReference type="ARBA" id="ARBA00022679"/>
    </source>
</evidence>
<dbReference type="GO" id="GO:0006355">
    <property type="term" value="P:regulation of DNA-templated transcription"/>
    <property type="evidence" value="ECO:0007669"/>
    <property type="project" value="InterPro"/>
</dbReference>
<dbReference type="PRINTS" id="PR00344">
    <property type="entry name" value="BCTRLSENSOR"/>
</dbReference>
<dbReference type="EC" id="2.7.13.3" evidence="4"/>
<evidence type="ECO:0000259" key="18">
    <source>
        <dbReference type="PROSITE" id="PS50112"/>
    </source>
</evidence>
<dbReference type="PROSITE" id="PS50112">
    <property type="entry name" value="PAS"/>
    <property type="match status" value="1"/>
</dbReference>
<dbReference type="Gene3D" id="3.30.450.20">
    <property type="entry name" value="PAS domain"/>
    <property type="match status" value="1"/>
</dbReference>
<comment type="caution">
    <text evidence="19">The sequence shown here is derived from an EMBL/GenBank/DDBJ whole genome shotgun (WGS) entry which is preliminary data.</text>
</comment>
<dbReference type="InterPro" id="IPR000014">
    <property type="entry name" value="PAS"/>
</dbReference>
<dbReference type="GO" id="GO:0051539">
    <property type="term" value="F:4 iron, 4 sulfur cluster binding"/>
    <property type="evidence" value="ECO:0007669"/>
    <property type="project" value="UniProtKB-KW"/>
</dbReference>
<dbReference type="InterPro" id="IPR013767">
    <property type="entry name" value="PAS_fold"/>
</dbReference>
<comment type="cofactor">
    <cofactor evidence="2">
        <name>[4Fe-4S] cluster</name>
        <dbReference type="ChEBI" id="CHEBI:49883"/>
    </cofactor>
</comment>
<keyword evidence="8" id="KW-0808">Transferase</keyword>
<proteinExistence type="predicted"/>
<keyword evidence="9" id="KW-0479">Metal-binding</keyword>
<keyword evidence="6" id="KW-0004">4Fe-4S</keyword>
<evidence type="ECO:0000313" key="19">
    <source>
        <dbReference type="EMBL" id="TCL64759.1"/>
    </source>
</evidence>
<dbReference type="InterPro" id="IPR004358">
    <property type="entry name" value="Sig_transdc_His_kin-like_C"/>
</dbReference>
<dbReference type="Proteomes" id="UP000295008">
    <property type="component" value="Unassembled WGS sequence"/>
</dbReference>
<feature type="domain" description="Histidine kinase" evidence="17">
    <location>
        <begin position="318"/>
        <end position="512"/>
    </location>
</feature>
<comment type="subcellular location">
    <subcellularLocation>
        <location evidence="3">Cytoplasm</location>
    </subcellularLocation>
</comment>
<dbReference type="AlphaFoldDB" id="A0A4R1RFS9"/>
<evidence type="ECO:0000256" key="13">
    <source>
        <dbReference type="ARBA" id="ARBA00023014"/>
    </source>
</evidence>
<evidence type="ECO:0000256" key="2">
    <source>
        <dbReference type="ARBA" id="ARBA00001966"/>
    </source>
</evidence>
<dbReference type="EMBL" id="SLUN01000018">
    <property type="protein sequence ID" value="TCL64759.1"/>
    <property type="molecule type" value="Genomic_DNA"/>
</dbReference>
<dbReference type="GO" id="GO:0046872">
    <property type="term" value="F:metal ion binding"/>
    <property type="evidence" value="ECO:0007669"/>
    <property type="project" value="UniProtKB-KW"/>
</dbReference>
<dbReference type="Pfam" id="PF00989">
    <property type="entry name" value="PAS"/>
    <property type="match status" value="1"/>
</dbReference>
<dbReference type="SMART" id="SM00091">
    <property type="entry name" value="PAS"/>
    <property type="match status" value="1"/>
</dbReference>
<keyword evidence="13" id="KW-0411">Iron-sulfur</keyword>
<dbReference type="Pfam" id="PF07730">
    <property type="entry name" value="HisKA_3"/>
    <property type="match status" value="1"/>
</dbReference>
<dbReference type="InterPro" id="IPR050482">
    <property type="entry name" value="Sensor_HK_TwoCompSys"/>
</dbReference>
<protein>
    <recommendedName>
        <fullName evidence="5">Oxygen sensor histidine kinase NreB</fullName>
        <ecNumber evidence="4">2.7.13.3</ecNumber>
    </recommendedName>
    <alternativeName>
        <fullName evidence="15">Nitrogen regulation protein B</fullName>
    </alternativeName>
</protein>
<comment type="function">
    <text evidence="14">Member of the two-component regulatory system NreB/NreC involved in the control of dissimilatory nitrate/nitrite reduction in response to oxygen. NreB functions as a direct oxygen sensor histidine kinase which is autophosphorylated, in the absence of oxygen, probably at the conserved histidine residue, and transfers its phosphate group probably to a conserved aspartate residue of NreC. NreB/NreC activates the expression of the nitrate (narGHJI) and nitrite (nir) reductase operons, as well as the putative nitrate transporter gene narT.</text>
</comment>
<dbReference type="CDD" id="cd16917">
    <property type="entry name" value="HATPase_UhpB-NarQ-NarX-like"/>
    <property type="match status" value="1"/>
</dbReference>
<dbReference type="Gene3D" id="1.20.5.1930">
    <property type="match status" value="1"/>
</dbReference>
<dbReference type="InterPro" id="IPR005467">
    <property type="entry name" value="His_kinase_dom"/>
</dbReference>
<dbReference type="InterPro" id="IPR029016">
    <property type="entry name" value="GAF-like_dom_sf"/>
</dbReference>
<evidence type="ECO:0000259" key="17">
    <source>
        <dbReference type="PROSITE" id="PS50109"/>
    </source>
</evidence>
<evidence type="ECO:0000313" key="20">
    <source>
        <dbReference type="Proteomes" id="UP000295008"/>
    </source>
</evidence>
<dbReference type="SMART" id="SM00387">
    <property type="entry name" value="HATPase_c"/>
    <property type="match status" value="1"/>
</dbReference>
<dbReference type="Pfam" id="PF02518">
    <property type="entry name" value="HATPase_c"/>
    <property type="match status" value="1"/>
</dbReference>
<accession>A0A4R1RFS9</accession>
<dbReference type="PANTHER" id="PTHR24421">
    <property type="entry name" value="NITRATE/NITRITE SENSOR PROTEIN NARX-RELATED"/>
    <property type="match status" value="1"/>
</dbReference>
<evidence type="ECO:0000256" key="16">
    <source>
        <dbReference type="SAM" id="Coils"/>
    </source>
</evidence>
<dbReference type="GO" id="GO:0016020">
    <property type="term" value="C:membrane"/>
    <property type="evidence" value="ECO:0007669"/>
    <property type="project" value="InterPro"/>
</dbReference>